<dbReference type="InterPro" id="IPR016055">
    <property type="entry name" value="A-D-PHexomutase_a/b/a-I/II/III"/>
</dbReference>
<dbReference type="SUPFAM" id="SSF55957">
    <property type="entry name" value="Phosphoglucomutase, C-terminal domain"/>
    <property type="match status" value="1"/>
</dbReference>
<comment type="similarity">
    <text evidence="2 7">Belongs to the phosphohexose mutase family.</text>
</comment>
<keyword evidence="13" id="KW-1185">Reference proteome</keyword>
<dbReference type="SUPFAM" id="SSF53738">
    <property type="entry name" value="Phosphoglucomutase, first 3 domains"/>
    <property type="match status" value="3"/>
</dbReference>
<dbReference type="PANTHER" id="PTHR45745">
    <property type="entry name" value="PHOSPHOMANNOMUTASE 45A"/>
    <property type="match status" value="1"/>
</dbReference>
<dbReference type="GO" id="GO:0000287">
    <property type="term" value="F:magnesium ion binding"/>
    <property type="evidence" value="ECO:0007669"/>
    <property type="project" value="InterPro"/>
</dbReference>
<feature type="domain" description="Alpha-D-phosphohexomutase alpha/beta/alpha" evidence="9">
    <location>
        <begin position="4"/>
        <end position="138"/>
    </location>
</feature>
<evidence type="ECO:0000256" key="2">
    <source>
        <dbReference type="ARBA" id="ARBA00010231"/>
    </source>
</evidence>
<reference evidence="12 13" key="1">
    <citation type="submission" date="2018-06" db="EMBL/GenBank/DDBJ databases">
        <authorList>
            <consortium name="Pathogen Informatics"/>
            <person name="Doyle S."/>
        </authorList>
    </citation>
    <scope>NUCLEOTIDE SEQUENCE [LARGE SCALE GENOMIC DNA]</scope>
    <source>
        <strain evidence="12 13">NCTC10994</strain>
    </source>
</reference>
<evidence type="ECO:0000256" key="5">
    <source>
        <dbReference type="ARBA" id="ARBA00022842"/>
    </source>
</evidence>
<evidence type="ECO:0000259" key="10">
    <source>
        <dbReference type="Pfam" id="PF02879"/>
    </source>
</evidence>
<dbReference type="GO" id="GO:0005975">
    <property type="term" value="P:carbohydrate metabolic process"/>
    <property type="evidence" value="ECO:0007669"/>
    <property type="project" value="InterPro"/>
</dbReference>
<evidence type="ECO:0000256" key="4">
    <source>
        <dbReference type="ARBA" id="ARBA00022723"/>
    </source>
</evidence>
<dbReference type="InterPro" id="IPR005845">
    <property type="entry name" value="A-D-PHexomutase_a/b/a-II"/>
</dbReference>
<evidence type="ECO:0000256" key="3">
    <source>
        <dbReference type="ARBA" id="ARBA00022553"/>
    </source>
</evidence>
<evidence type="ECO:0000259" key="9">
    <source>
        <dbReference type="Pfam" id="PF02878"/>
    </source>
</evidence>
<keyword evidence="6 12" id="KW-0413">Isomerase</keyword>
<keyword evidence="3" id="KW-0597">Phosphoprotein</keyword>
<dbReference type="Gene3D" id="3.40.120.10">
    <property type="entry name" value="Alpha-D-Glucose-1,6-Bisphosphate, subunit A, domain 3"/>
    <property type="match status" value="3"/>
</dbReference>
<evidence type="ECO:0000256" key="6">
    <source>
        <dbReference type="ARBA" id="ARBA00023235"/>
    </source>
</evidence>
<dbReference type="RefSeq" id="WP_072699506.1">
    <property type="nucleotide sequence ID" value="NZ_JAFBBL010000001.1"/>
</dbReference>
<dbReference type="CDD" id="cd05799">
    <property type="entry name" value="PGM2"/>
    <property type="match status" value="1"/>
</dbReference>
<evidence type="ECO:0000313" key="13">
    <source>
        <dbReference type="Proteomes" id="UP000249091"/>
    </source>
</evidence>
<dbReference type="Pfam" id="PF02879">
    <property type="entry name" value="PGM_PMM_II"/>
    <property type="match status" value="1"/>
</dbReference>
<dbReference type="InterPro" id="IPR005843">
    <property type="entry name" value="A-D-PHexomutase_C"/>
</dbReference>
<evidence type="ECO:0000256" key="1">
    <source>
        <dbReference type="ARBA" id="ARBA00001946"/>
    </source>
</evidence>
<dbReference type="InterPro" id="IPR036900">
    <property type="entry name" value="A-D-PHexomutase_C_sf"/>
</dbReference>
<dbReference type="EC" id="5.4.2.8" evidence="12"/>
<keyword evidence="5 7" id="KW-0460">Magnesium</keyword>
<organism evidence="12 13">
    <name type="scientific">Rhodococcus coprophilus</name>
    <dbReference type="NCBI Taxonomy" id="38310"/>
    <lineage>
        <taxon>Bacteria</taxon>
        <taxon>Bacillati</taxon>
        <taxon>Actinomycetota</taxon>
        <taxon>Actinomycetes</taxon>
        <taxon>Mycobacteriales</taxon>
        <taxon>Nocardiaceae</taxon>
        <taxon>Rhodococcus</taxon>
    </lineage>
</organism>
<dbReference type="InterPro" id="IPR016066">
    <property type="entry name" value="A-D-PHexomutase_CS"/>
</dbReference>
<protein>
    <submittedName>
        <fullName evidence="12">Phosphoglucomutase</fullName>
        <ecNumber evidence="12">5.4.2.8</ecNumber>
    </submittedName>
</protein>
<dbReference type="EMBL" id="LS483468">
    <property type="protein sequence ID" value="SQI38006.1"/>
    <property type="molecule type" value="Genomic_DNA"/>
</dbReference>
<evidence type="ECO:0000256" key="7">
    <source>
        <dbReference type="RuleBase" id="RU004326"/>
    </source>
</evidence>
<dbReference type="Pfam" id="PF00408">
    <property type="entry name" value="PGM_PMM_IV"/>
    <property type="match status" value="1"/>
</dbReference>
<gene>
    <name evidence="12" type="ORF">NCTC10994_03850</name>
</gene>
<evidence type="ECO:0000313" key="12">
    <source>
        <dbReference type="EMBL" id="SQI38006.1"/>
    </source>
</evidence>
<accession>A0A2X4UDX2</accession>
<evidence type="ECO:0000259" key="8">
    <source>
        <dbReference type="Pfam" id="PF00408"/>
    </source>
</evidence>
<sequence length="492" mass="50987">MTLRFGTAGLRGPVGDGPDRMNVPVVTRATAGLARWLTDHGHGGGTVVVGRDARTGSADFFAAAAEVLAAAGFDVVALPRPLPTPVTAFAVRELGAVAGVQITASHNPAADNGYKVYLSGGAQLISPADREIEAAIDAAPDAAQIPRVTVVTSGEEIVDRYLARVATLPRSRHRDVRIALTPLHGVGGETAVAALRAAGFDDVHVVPSQFAPDPAFPTVAFPNPEEPGAADALLDLAASVDADVALALDPDADRCAVGVPTADGWRMLRGDETGVLLGDRILDSAPHGSLVATTIVSSTLLGKVAAARGARFARTLTGFKWLARAGDGLVYAYEEAIGHCVDPDAVRDKDGVATAVVVADYVAELKASGRTLLDALDDLYREFGIHLGGQVSLRVDDLQRIDAIMANVRSAPPQTLADEPVTVTDLATVEGPSNTDAIVFEGPAVRVVVRPSGTEPKLKFYLEVVAHGDRSAAEAKLGALRTWAVTVGDAVS</sequence>
<feature type="domain" description="Alpha-D-phosphohexomutase alpha/beta/alpha" evidence="10">
    <location>
        <begin position="160"/>
        <end position="257"/>
    </location>
</feature>
<dbReference type="Pfam" id="PF02878">
    <property type="entry name" value="PGM_PMM_I"/>
    <property type="match status" value="1"/>
</dbReference>
<comment type="cofactor">
    <cofactor evidence="1">
        <name>Mg(2+)</name>
        <dbReference type="ChEBI" id="CHEBI:18420"/>
    </cofactor>
</comment>
<dbReference type="PANTHER" id="PTHR45745:SF1">
    <property type="entry name" value="PHOSPHOGLUCOMUTASE 2B-RELATED"/>
    <property type="match status" value="1"/>
</dbReference>
<dbReference type="InterPro" id="IPR005846">
    <property type="entry name" value="A-D-PHexomutase_a/b/a-III"/>
</dbReference>
<dbReference type="AlphaFoldDB" id="A0A2X4UDX2"/>
<dbReference type="Gene3D" id="3.30.310.50">
    <property type="entry name" value="Alpha-D-phosphohexomutase, C-terminal domain"/>
    <property type="match status" value="1"/>
</dbReference>
<feature type="domain" description="Alpha-D-phosphohexomutase alpha/beta/alpha" evidence="11">
    <location>
        <begin position="270"/>
        <end position="381"/>
    </location>
</feature>
<dbReference type="InterPro" id="IPR005844">
    <property type="entry name" value="A-D-PHexomutase_a/b/a-I"/>
</dbReference>
<dbReference type="KEGG" id="rcr:NCTC10994_03850"/>
<dbReference type="PRINTS" id="PR00509">
    <property type="entry name" value="PGMPMM"/>
</dbReference>
<dbReference type="STRING" id="1219011.GCA_001895045_01558"/>
<keyword evidence="4 7" id="KW-0479">Metal-binding</keyword>
<dbReference type="GO" id="GO:0006166">
    <property type="term" value="P:purine ribonucleoside salvage"/>
    <property type="evidence" value="ECO:0007669"/>
    <property type="project" value="TreeGrafter"/>
</dbReference>
<feature type="domain" description="Alpha-D-phosphohexomutase C-terminal" evidence="8">
    <location>
        <begin position="422"/>
        <end position="465"/>
    </location>
</feature>
<dbReference type="GO" id="GO:0004615">
    <property type="term" value="F:phosphomannomutase activity"/>
    <property type="evidence" value="ECO:0007669"/>
    <property type="project" value="UniProtKB-EC"/>
</dbReference>
<proteinExistence type="inferred from homology"/>
<dbReference type="GO" id="GO:0008973">
    <property type="term" value="F:phosphopentomutase activity"/>
    <property type="evidence" value="ECO:0007669"/>
    <property type="project" value="TreeGrafter"/>
</dbReference>
<dbReference type="Pfam" id="PF02880">
    <property type="entry name" value="PGM_PMM_III"/>
    <property type="match status" value="1"/>
</dbReference>
<dbReference type="InterPro" id="IPR005841">
    <property type="entry name" value="Alpha-D-phosphohexomutase_SF"/>
</dbReference>
<dbReference type="Proteomes" id="UP000249091">
    <property type="component" value="Chromosome 1"/>
</dbReference>
<dbReference type="PROSITE" id="PS00710">
    <property type="entry name" value="PGM_PMM"/>
    <property type="match status" value="1"/>
</dbReference>
<evidence type="ECO:0000259" key="11">
    <source>
        <dbReference type="Pfam" id="PF02880"/>
    </source>
</evidence>
<name>A0A2X4UDX2_9NOCA</name>